<dbReference type="InterPro" id="IPR008928">
    <property type="entry name" value="6-hairpin_glycosidase_sf"/>
</dbReference>
<dbReference type="Proteomes" id="UP000051783">
    <property type="component" value="Unassembled WGS sequence"/>
</dbReference>
<dbReference type="OrthoDB" id="181472at2"/>
<organism evidence="1 2">
    <name type="scientific">Lactiplantibacillus xiangfangensis</name>
    <dbReference type="NCBI Taxonomy" id="942150"/>
    <lineage>
        <taxon>Bacteria</taxon>
        <taxon>Bacillati</taxon>
        <taxon>Bacillota</taxon>
        <taxon>Bacilli</taxon>
        <taxon>Lactobacillales</taxon>
        <taxon>Lactobacillaceae</taxon>
        <taxon>Lactiplantibacillus</taxon>
    </lineage>
</organism>
<dbReference type="PANTHER" id="PTHR31047">
    <property type="entry name" value="MEIOTICALLY UP-REGULATED GENE 157 PROTEIN"/>
    <property type="match status" value="1"/>
</dbReference>
<keyword evidence="2" id="KW-1185">Reference proteome</keyword>
<dbReference type="Pfam" id="PF06824">
    <property type="entry name" value="Glyco_hydro_125"/>
    <property type="match status" value="1"/>
</dbReference>
<dbReference type="RefSeq" id="WP_057705975.1">
    <property type="nucleotide sequence ID" value="NZ_JQCL01000054.1"/>
</dbReference>
<dbReference type="PIRSF" id="PIRSF028846">
    <property type="entry name" value="UCP028846"/>
    <property type="match status" value="1"/>
</dbReference>
<gene>
    <name evidence="1" type="ORF">IV64_GL002241</name>
</gene>
<dbReference type="STRING" id="942150.IV64_GL002241"/>
<reference evidence="1 2" key="1">
    <citation type="journal article" date="2015" name="Genome Announc.">
        <title>Expanding the biotechnology potential of lactobacilli through comparative genomics of 213 strains and associated genera.</title>
        <authorList>
            <person name="Sun Z."/>
            <person name="Harris H.M."/>
            <person name="McCann A."/>
            <person name="Guo C."/>
            <person name="Argimon S."/>
            <person name="Zhang W."/>
            <person name="Yang X."/>
            <person name="Jeffery I.B."/>
            <person name="Cooney J.C."/>
            <person name="Kagawa T.F."/>
            <person name="Liu W."/>
            <person name="Song Y."/>
            <person name="Salvetti E."/>
            <person name="Wrobel A."/>
            <person name="Rasinkangas P."/>
            <person name="Parkhill J."/>
            <person name="Rea M.C."/>
            <person name="O'Sullivan O."/>
            <person name="Ritari J."/>
            <person name="Douillard F.P."/>
            <person name="Paul Ross R."/>
            <person name="Yang R."/>
            <person name="Briner A.E."/>
            <person name="Felis G.E."/>
            <person name="de Vos W.M."/>
            <person name="Barrangou R."/>
            <person name="Klaenhammer T.R."/>
            <person name="Caufield P.W."/>
            <person name="Cui Y."/>
            <person name="Zhang H."/>
            <person name="O'Toole P.W."/>
        </authorList>
    </citation>
    <scope>NUCLEOTIDE SEQUENCE [LARGE SCALE GENOMIC DNA]</scope>
    <source>
        <strain evidence="1 2">LMG 26013</strain>
    </source>
</reference>
<dbReference type="PANTHER" id="PTHR31047:SF0">
    <property type="entry name" value="MEIOTICALLY UP-REGULATED GENE 157 PROTEIN"/>
    <property type="match status" value="1"/>
</dbReference>
<protein>
    <recommendedName>
        <fullName evidence="3">Glycosyl hydrolase</fullName>
    </recommendedName>
</protein>
<dbReference type="GO" id="GO:0005975">
    <property type="term" value="P:carbohydrate metabolic process"/>
    <property type="evidence" value="ECO:0007669"/>
    <property type="project" value="InterPro"/>
</dbReference>
<dbReference type="Gene3D" id="1.50.10.10">
    <property type="match status" value="1"/>
</dbReference>
<dbReference type="InterPro" id="IPR012341">
    <property type="entry name" value="6hp_glycosidase-like_sf"/>
</dbReference>
<dbReference type="EMBL" id="JQCL01000054">
    <property type="protein sequence ID" value="KRO11604.1"/>
    <property type="molecule type" value="Genomic_DNA"/>
</dbReference>
<name>A0A0R2MD08_9LACO</name>
<sequence length="423" mass="47101">MKTNLTELVARVDAYAAKQTLPTEQTTARLRTLLSDALAKATTAEADGTFFVKTGDIPAMWLRDATFQVLPYVKLIKTIPALESFLVGVLRRELRYVQHDPYANAFNQTASGAHWSEDDSDVAVSDLVWERKFEIDSLCAPLFLALKLRENTTHTDYLDDEFWQTLDVIVTVFETEQHHDQSPYYFKRVDCPANDTLTNDGRGTPVGYTGMIWNGFRPSDNACEYGYHVPSNMFVVAVLEPLLPLMPTQFSSLKARIEQLVAAVKAGIATYAVVTLPGGKRGYAYEVDGLGHQKLMDDANVPSLLSLPFIGYTNIDDELYQHTRAFILSAQNPYYYQGKVLAGIGSNHTPEAYVWPISLAMEGLTATDQAVKVGQLEKIAATDNGTGQCHESVSVDDASQYTRDWFSWANMTYCELALDVIEV</sequence>
<accession>A0A0R2MD08</accession>
<evidence type="ECO:0000313" key="1">
    <source>
        <dbReference type="EMBL" id="KRO11604.1"/>
    </source>
</evidence>
<dbReference type="AlphaFoldDB" id="A0A0R2MD08"/>
<evidence type="ECO:0008006" key="3">
    <source>
        <dbReference type="Google" id="ProtNLM"/>
    </source>
</evidence>
<dbReference type="InterPro" id="IPR008313">
    <property type="entry name" value="GH125"/>
</dbReference>
<proteinExistence type="predicted"/>
<dbReference type="PATRIC" id="fig|942150.3.peg.2344"/>
<evidence type="ECO:0000313" key="2">
    <source>
        <dbReference type="Proteomes" id="UP000051783"/>
    </source>
</evidence>
<dbReference type="SUPFAM" id="SSF48208">
    <property type="entry name" value="Six-hairpin glycosidases"/>
    <property type="match status" value="1"/>
</dbReference>
<dbReference type="SMART" id="SM01149">
    <property type="entry name" value="DUF1237"/>
    <property type="match status" value="1"/>
</dbReference>
<comment type="caution">
    <text evidence="1">The sequence shown here is derived from an EMBL/GenBank/DDBJ whole genome shotgun (WGS) entry which is preliminary data.</text>
</comment>